<protein>
    <submittedName>
        <fullName evidence="1">Uncharacterized protein</fullName>
    </submittedName>
</protein>
<dbReference type="EMBL" id="CAJZAI010000005">
    <property type="protein sequence ID" value="CAG9173463.1"/>
    <property type="molecule type" value="Genomic_DNA"/>
</dbReference>
<sequence>MAWYCSPGLERNAPSMQACLSFRGQGIRTTHGSSLANLSWADSGRGYIGLVMYEERDRKGDWLEKSCSTVSPQIKGNGVRFDPGARCGCVVVRSIVGALTRFVLVCSPPVPTRIAFAISQDTEYTPCINRDTLKVIRVFWSEMAPQGSGTNWCLTGRRCRRADAMGLFNFGIVLPLAILRAGSSPWRHLRFQRL</sequence>
<dbReference type="Proteomes" id="UP000727654">
    <property type="component" value="Unassembled WGS sequence"/>
</dbReference>
<gene>
    <name evidence="1" type="ORF">LMG23992_02460</name>
</gene>
<name>A0ABM8X0S1_9BURK</name>
<proteinExistence type="predicted"/>
<reference evidence="1 2" key="1">
    <citation type="submission" date="2021-08" db="EMBL/GenBank/DDBJ databases">
        <authorList>
            <person name="Peeters C."/>
        </authorList>
    </citation>
    <scope>NUCLEOTIDE SEQUENCE [LARGE SCALE GENOMIC DNA]</scope>
    <source>
        <strain evidence="1 2">LMG 23992</strain>
    </source>
</reference>
<organism evidence="1 2">
    <name type="scientific">Cupriavidus laharis</name>
    <dbReference type="NCBI Taxonomy" id="151654"/>
    <lineage>
        <taxon>Bacteria</taxon>
        <taxon>Pseudomonadati</taxon>
        <taxon>Pseudomonadota</taxon>
        <taxon>Betaproteobacteria</taxon>
        <taxon>Burkholderiales</taxon>
        <taxon>Burkholderiaceae</taxon>
        <taxon>Cupriavidus</taxon>
    </lineage>
</organism>
<evidence type="ECO:0000313" key="2">
    <source>
        <dbReference type="Proteomes" id="UP000727654"/>
    </source>
</evidence>
<keyword evidence="2" id="KW-1185">Reference proteome</keyword>
<accession>A0ABM8X0S1</accession>
<evidence type="ECO:0000313" key="1">
    <source>
        <dbReference type="EMBL" id="CAG9173463.1"/>
    </source>
</evidence>
<comment type="caution">
    <text evidence="1">The sequence shown here is derived from an EMBL/GenBank/DDBJ whole genome shotgun (WGS) entry which is preliminary data.</text>
</comment>